<comment type="caution">
    <text evidence="5">The sequence shown here is derived from an EMBL/GenBank/DDBJ whole genome shotgun (WGS) entry which is preliminary data.</text>
</comment>
<evidence type="ECO:0000256" key="3">
    <source>
        <dbReference type="ARBA" id="ARBA00023027"/>
    </source>
</evidence>
<dbReference type="InterPro" id="IPR020843">
    <property type="entry name" value="ER"/>
</dbReference>
<reference evidence="5 6" key="1">
    <citation type="journal article" date="2023" name="G3 (Bethesda)">
        <title>A chromosome-length genome assembly and annotation of blackberry (Rubus argutus, cv. 'Hillquist').</title>
        <authorList>
            <person name="Bruna T."/>
            <person name="Aryal R."/>
            <person name="Dudchenko O."/>
            <person name="Sargent D.J."/>
            <person name="Mead D."/>
            <person name="Buti M."/>
            <person name="Cavallini A."/>
            <person name="Hytonen T."/>
            <person name="Andres J."/>
            <person name="Pham M."/>
            <person name="Weisz D."/>
            <person name="Mascagni F."/>
            <person name="Usai G."/>
            <person name="Natali L."/>
            <person name="Bassil N."/>
            <person name="Fernandez G.E."/>
            <person name="Lomsadze A."/>
            <person name="Armour M."/>
            <person name="Olukolu B."/>
            <person name="Poorten T."/>
            <person name="Britton C."/>
            <person name="Davik J."/>
            <person name="Ashrafi H."/>
            <person name="Aiden E.L."/>
            <person name="Borodovsky M."/>
            <person name="Worthington M."/>
        </authorList>
    </citation>
    <scope>NUCLEOTIDE SEQUENCE [LARGE SCALE GENOMIC DNA]</scope>
    <source>
        <strain evidence="5">PI 553951</strain>
    </source>
</reference>
<proteinExistence type="inferred from homology"/>
<dbReference type="InterPro" id="IPR011032">
    <property type="entry name" value="GroES-like_sf"/>
</dbReference>
<evidence type="ECO:0000313" key="5">
    <source>
        <dbReference type="EMBL" id="KAK9925286.1"/>
    </source>
</evidence>
<dbReference type="AlphaFoldDB" id="A0AAW1WNC5"/>
<dbReference type="GO" id="GO:0008270">
    <property type="term" value="F:zinc ion binding"/>
    <property type="evidence" value="ECO:0007669"/>
    <property type="project" value="InterPro"/>
</dbReference>
<dbReference type="InterPro" id="IPR044626">
    <property type="entry name" value="AOR-like"/>
</dbReference>
<dbReference type="PANTHER" id="PTHR44573:SF3">
    <property type="entry name" value="CYTOSOLIC ALKENAL_ONE OXIDOREDUCTASE"/>
    <property type="match status" value="1"/>
</dbReference>
<protein>
    <recommendedName>
        <fullName evidence="4">Enoyl reductase (ER) domain-containing protein</fullName>
    </recommendedName>
</protein>
<dbReference type="Pfam" id="PF13602">
    <property type="entry name" value="ADH_zinc_N_2"/>
    <property type="match status" value="1"/>
</dbReference>
<organism evidence="5 6">
    <name type="scientific">Rubus argutus</name>
    <name type="common">Southern blackberry</name>
    <dbReference type="NCBI Taxonomy" id="59490"/>
    <lineage>
        <taxon>Eukaryota</taxon>
        <taxon>Viridiplantae</taxon>
        <taxon>Streptophyta</taxon>
        <taxon>Embryophyta</taxon>
        <taxon>Tracheophyta</taxon>
        <taxon>Spermatophyta</taxon>
        <taxon>Magnoliopsida</taxon>
        <taxon>eudicotyledons</taxon>
        <taxon>Gunneridae</taxon>
        <taxon>Pentapetalae</taxon>
        <taxon>rosids</taxon>
        <taxon>fabids</taxon>
        <taxon>Rosales</taxon>
        <taxon>Rosaceae</taxon>
        <taxon>Rosoideae</taxon>
        <taxon>Rosoideae incertae sedis</taxon>
        <taxon>Rubus</taxon>
    </lineage>
</organism>
<dbReference type="SUPFAM" id="SSF50129">
    <property type="entry name" value="GroES-like"/>
    <property type="match status" value="1"/>
</dbReference>
<evidence type="ECO:0000256" key="1">
    <source>
        <dbReference type="ARBA" id="ARBA00010371"/>
    </source>
</evidence>
<keyword evidence="2" id="KW-0560">Oxidoreductase</keyword>
<dbReference type="Gene3D" id="3.90.180.10">
    <property type="entry name" value="Medium-chain alcohol dehydrogenases, catalytic domain"/>
    <property type="match status" value="1"/>
</dbReference>
<dbReference type="SUPFAM" id="SSF51735">
    <property type="entry name" value="NAD(P)-binding Rossmann-fold domains"/>
    <property type="match status" value="1"/>
</dbReference>
<dbReference type="InterPro" id="IPR013154">
    <property type="entry name" value="ADH-like_N"/>
</dbReference>
<name>A0AAW1WNC5_RUBAR</name>
<keyword evidence="6" id="KW-1185">Reference proteome</keyword>
<keyword evidence="3" id="KW-0520">NAD</keyword>
<accession>A0AAW1WNC5</accession>
<feature type="domain" description="Enoyl reductase (ER)" evidence="4">
    <location>
        <begin position="23"/>
        <end position="318"/>
    </location>
</feature>
<dbReference type="CDD" id="cd05289">
    <property type="entry name" value="MDR_like_2"/>
    <property type="match status" value="1"/>
</dbReference>
<dbReference type="PROSITE" id="PS01162">
    <property type="entry name" value="QOR_ZETA_CRYSTAL"/>
    <property type="match status" value="1"/>
</dbReference>
<dbReference type="InterPro" id="IPR002364">
    <property type="entry name" value="Quin_OxRdtase/zeta-crystal_CS"/>
</dbReference>
<sequence>MAAASSDSIPSVNGAWVYSEYGKTADVLKFDPTVAVPEVKEDQVLIKVVAASLNPVDFKRALGYFKDNDAPLPIVPGFDVAGVVVKIGSQVQKFKVGDEVYGEITEKAWENPKRFGTLAEYTAAEERVLALKPKNLNFIEAASLPLAIETAYEGLERAELSAGKSILVLGGAGGVGTHVIQLAKHVFDASKVAATASTKKLDLLRSLGADLAIDYTRENFEDMPEKYDVVYDTVGQTDKAVKAVRESGKVVTIVGPVTPLAIRFKLTSKGSILEKLKPYLESGKVKPVLDPTGPYPFSKVVEAFGYLESSRATGKVVVYPIP</sequence>
<dbReference type="EMBL" id="JBEDUW010000006">
    <property type="protein sequence ID" value="KAK9925286.1"/>
    <property type="molecule type" value="Genomic_DNA"/>
</dbReference>
<dbReference type="PANTHER" id="PTHR44573">
    <property type="entry name" value="NADPH-DEPENDENT ALKENAL/ONE OXIDOREDUCTASE, CHLOROPLASTIC"/>
    <property type="match status" value="1"/>
</dbReference>
<dbReference type="Pfam" id="PF08240">
    <property type="entry name" value="ADH_N"/>
    <property type="match status" value="1"/>
</dbReference>
<dbReference type="GO" id="GO:0016628">
    <property type="term" value="F:oxidoreductase activity, acting on the CH-CH group of donors, NAD or NADP as acceptor"/>
    <property type="evidence" value="ECO:0007669"/>
    <property type="project" value="InterPro"/>
</dbReference>
<dbReference type="Proteomes" id="UP001457282">
    <property type="component" value="Unassembled WGS sequence"/>
</dbReference>
<evidence type="ECO:0000313" key="6">
    <source>
        <dbReference type="Proteomes" id="UP001457282"/>
    </source>
</evidence>
<dbReference type="Gene3D" id="3.40.50.720">
    <property type="entry name" value="NAD(P)-binding Rossmann-like Domain"/>
    <property type="match status" value="1"/>
</dbReference>
<dbReference type="InterPro" id="IPR036291">
    <property type="entry name" value="NAD(P)-bd_dom_sf"/>
</dbReference>
<evidence type="ECO:0000259" key="4">
    <source>
        <dbReference type="SMART" id="SM00829"/>
    </source>
</evidence>
<dbReference type="SMART" id="SM00829">
    <property type="entry name" value="PKS_ER"/>
    <property type="match status" value="1"/>
</dbReference>
<comment type="similarity">
    <text evidence="1">Belongs to the zinc-containing alcohol dehydrogenase family. Quinone oxidoreductase subfamily.</text>
</comment>
<evidence type="ECO:0000256" key="2">
    <source>
        <dbReference type="ARBA" id="ARBA00023002"/>
    </source>
</evidence>
<gene>
    <name evidence="5" type="ORF">M0R45_033614</name>
</gene>